<protein>
    <recommendedName>
        <fullName evidence="2">RelA/SpoT domain-containing protein</fullName>
    </recommendedName>
</protein>
<keyword evidence="4" id="KW-1185">Reference proteome</keyword>
<feature type="compositionally biased region" description="Basic and acidic residues" evidence="1">
    <location>
        <begin position="736"/>
        <end position="752"/>
    </location>
</feature>
<dbReference type="CDD" id="cd05399">
    <property type="entry name" value="NT_Rel-Spo_like"/>
    <property type="match status" value="1"/>
</dbReference>
<evidence type="ECO:0000256" key="1">
    <source>
        <dbReference type="SAM" id="MobiDB-lite"/>
    </source>
</evidence>
<dbReference type="InterPro" id="IPR043519">
    <property type="entry name" value="NT_sf"/>
</dbReference>
<dbReference type="Proteomes" id="UP000254866">
    <property type="component" value="Unassembled WGS sequence"/>
</dbReference>
<dbReference type="InterPro" id="IPR007685">
    <property type="entry name" value="RelA_SpoT"/>
</dbReference>
<accession>A0A370U457</accession>
<comment type="caution">
    <text evidence="3">The sequence shown here is derived from an EMBL/GenBank/DDBJ whole genome shotgun (WGS) entry which is preliminary data.</text>
</comment>
<feature type="domain" description="RelA/SpoT" evidence="2">
    <location>
        <begin position="62"/>
        <end position="204"/>
    </location>
</feature>
<feature type="compositionally biased region" description="Acidic residues" evidence="1">
    <location>
        <begin position="552"/>
        <end position="564"/>
    </location>
</feature>
<gene>
    <name evidence="3" type="ORF">BP5553_02538</name>
</gene>
<feature type="compositionally biased region" description="Basic and acidic residues" evidence="1">
    <location>
        <begin position="582"/>
        <end position="609"/>
    </location>
</feature>
<dbReference type="Pfam" id="PF04607">
    <property type="entry name" value="RelA_SpoT"/>
    <property type="match status" value="1"/>
</dbReference>
<organism evidence="3 4">
    <name type="scientific">Venustampulla echinocandica</name>
    <dbReference type="NCBI Taxonomy" id="2656787"/>
    <lineage>
        <taxon>Eukaryota</taxon>
        <taxon>Fungi</taxon>
        <taxon>Dikarya</taxon>
        <taxon>Ascomycota</taxon>
        <taxon>Pezizomycotina</taxon>
        <taxon>Leotiomycetes</taxon>
        <taxon>Helotiales</taxon>
        <taxon>Pleuroascaceae</taxon>
        <taxon>Venustampulla</taxon>
    </lineage>
</organism>
<proteinExistence type="predicted"/>
<dbReference type="PANTHER" id="PTHR41773:SF1">
    <property type="entry name" value="RELA_SPOT DOMAIN-CONTAINING PROTEIN"/>
    <property type="match status" value="1"/>
</dbReference>
<feature type="compositionally biased region" description="Low complexity" evidence="1">
    <location>
        <begin position="516"/>
        <end position="528"/>
    </location>
</feature>
<evidence type="ECO:0000259" key="2">
    <source>
        <dbReference type="SMART" id="SM00954"/>
    </source>
</evidence>
<dbReference type="GO" id="GO:0015969">
    <property type="term" value="P:guanosine tetraphosphate metabolic process"/>
    <property type="evidence" value="ECO:0007669"/>
    <property type="project" value="InterPro"/>
</dbReference>
<dbReference type="GeneID" id="43595387"/>
<name>A0A370U457_9HELO</name>
<dbReference type="RefSeq" id="XP_031875215.1">
    <property type="nucleotide sequence ID" value="XM_032011161.1"/>
</dbReference>
<evidence type="ECO:0000313" key="4">
    <source>
        <dbReference type="Proteomes" id="UP000254866"/>
    </source>
</evidence>
<feature type="region of interest" description="Disordered" evidence="1">
    <location>
        <begin position="481"/>
        <end position="711"/>
    </location>
</feature>
<dbReference type="PANTHER" id="PTHR41773">
    <property type="entry name" value="GTP PYROPHOSPHATASE-RELATED"/>
    <property type="match status" value="1"/>
</dbReference>
<reference evidence="3 4" key="1">
    <citation type="journal article" date="2018" name="IMA Fungus">
        <title>IMA Genome-F 9: Draft genome sequence of Annulohypoxylon stygium, Aspergillus mulundensis, Berkeleyomyces basicola (syn. Thielaviopsis basicola), Ceratocystis smalleyi, two Cercospora beticola strains, Coleophoma cylindrospora, Fusarium fracticaudum, Phialophora cf. hyalina, and Morchella septimelata.</title>
        <authorList>
            <person name="Wingfield B.D."/>
            <person name="Bills G.F."/>
            <person name="Dong Y."/>
            <person name="Huang W."/>
            <person name="Nel W.J."/>
            <person name="Swalarsk-Parry B.S."/>
            <person name="Vaghefi N."/>
            <person name="Wilken P.M."/>
            <person name="An Z."/>
            <person name="de Beer Z.W."/>
            <person name="De Vos L."/>
            <person name="Chen L."/>
            <person name="Duong T.A."/>
            <person name="Gao Y."/>
            <person name="Hammerbacher A."/>
            <person name="Kikkert J.R."/>
            <person name="Li Y."/>
            <person name="Li H."/>
            <person name="Li K."/>
            <person name="Li Q."/>
            <person name="Liu X."/>
            <person name="Ma X."/>
            <person name="Naidoo K."/>
            <person name="Pethybridge S.J."/>
            <person name="Sun J."/>
            <person name="Steenkamp E.T."/>
            <person name="van der Nest M.A."/>
            <person name="van Wyk S."/>
            <person name="Wingfield M.J."/>
            <person name="Xiong C."/>
            <person name="Yue Q."/>
            <person name="Zhang X."/>
        </authorList>
    </citation>
    <scope>NUCLEOTIDE SEQUENCE [LARGE SCALE GENOMIC DNA]</scope>
    <source>
        <strain evidence="3 4">BP 5553</strain>
    </source>
</reference>
<sequence length="761" mass="86553">MDIDALSAYESGSRIDNSADTISSFIANWVQIKYFYSEAASLAQELCEDLLASNAIRAIVTHRVKQGHRLEAKLSAKEIRDDVVDIAGVRIALYFPSDREKIDKIIHDAFAVVKHKSFPEQDNKRNSDSISVVTEKVSEFEQRFHGYSADLYRVRMRVENLATKKLRDDFQKTNPVIEIQVASVLMHAWAEIDHDLVYKTLTSGPASQQELRLLDATNGLVHTGEVLLQQLQTAMDDRVAYQNKPFCEQYELLSFLRGQINKAKGSMEHLDVLLLVLKITGLDSPWRLGEILKGFVIPAKSSAPTALIILEHILCPLGEEQRRTNNLYLRPKSVIVKDLEVDTTNPKCYNTDVKTRDIILDQRDILEMTVSVADIMRFPEKFILVVEGMPQRFRKFYALYNLVHFATVRPVNKTNKDSEKWLCEMSLRELDPLWTWFETNDDVLFRVSLLLARMNVEEIDQELIKLRPSSGFQRLPSVYEPNARYMSPGNMSPGIPEGLETPRTPKSSPKGGSERSPPSSQYQGSSPKSTRRGGSEQAPDKGDWRPPTAPDTGDEDEDGNEEDPSPIVIPERTRRPYTKSTLKPDSKRKPDRRNAAPVPTEDRIREERPVNNQARPSPERRTCNEAAYAEDDSTEGSDVEPSKPVVRLHQKSSRQPYRPPKLPRPRKQERDSMRTRGTASMPGESAMPRVPEVPEPPDAGPEEDAAEEIQPLYNRDYEQHIRNETASMPSMPAAIDDTRPRRRDTGRSRRNDYNWVTEPAL</sequence>
<feature type="region of interest" description="Disordered" evidence="1">
    <location>
        <begin position="723"/>
        <end position="761"/>
    </location>
</feature>
<dbReference type="SUPFAM" id="SSF81301">
    <property type="entry name" value="Nucleotidyltransferase"/>
    <property type="match status" value="1"/>
</dbReference>
<evidence type="ECO:0000313" key="3">
    <source>
        <dbReference type="EMBL" id="RDL42559.1"/>
    </source>
</evidence>
<dbReference type="Gene3D" id="3.30.460.10">
    <property type="entry name" value="Beta Polymerase, domain 2"/>
    <property type="match status" value="1"/>
</dbReference>
<dbReference type="AlphaFoldDB" id="A0A370U457"/>
<feature type="compositionally biased region" description="Acidic residues" evidence="1">
    <location>
        <begin position="628"/>
        <end position="638"/>
    </location>
</feature>
<dbReference type="STRING" id="2656787.A0A370U457"/>
<dbReference type="SMART" id="SM00954">
    <property type="entry name" value="RelA_SpoT"/>
    <property type="match status" value="1"/>
</dbReference>
<dbReference type="OrthoDB" id="4719016at2759"/>
<dbReference type="EMBL" id="NPIC01000001">
    <property type="protein sequence ID" value="RDL42559.1"/>
    <property type="molecule type" value="Genomic_DNA"/>
</dbReference>